<name>A0A8R7UAT0_TRIUA</name>
<reference evidence="2" key="2">
    <citation type="submission" date="2018-03" db="EMBL/GenBank/DDBJ databases">
        <title>The Triticum urartu genome reveals the dynamic nature of wheat genome evolution.</title>
        <authorList>
            <person name="Ling H."/>
            <person name="Ma B."/>
            <person name="Shi X."/>
            <person name="Liu H."/>
            <person name="Dong L."/>
            <person name="Sun H."/>
            <person name="Cao Y."/>
            <person name="Gao Q."/>
            <person name="Zheng S."/>
            <person name="Li Y."/>
            <person name="Yu Y."/>
            <person name="Du H."/>
            <person name="Qi M."/>
            <person name="Li Y."/>
            <person name="Yu H."/>
            <person name="Cui Y."/>
            <person name="Wang N."/>
            <person name="Chen C."/>
            <person name="Wu H."/>
            <person name="Zhao Y."/>
            <person name="Zhang J."/>
            <person name="Li Y."/>
            <person name="Zhou W."/>
            <person name="Zhang B."/>
            <person name="Hu W."/>
            <person name="Eijk M."/>
            <person name="Tang J."/>
            <person name="Witsenboer H."/>
            <person name="Zhao S."/>
            <person name="Li Z."/>
            <person name="Zhang A."/>
            <person name="Wang D."/>
            <person name="Liang C."/>
        </authorList>
    </citation>
    <scope>NUCLEOTIDE SEQUENCE [LARGE SCALE GENOMIC DNA]</scope>
    <source>
        <strain evidence="2">cv. G1812</strain>
    </source>
</reference>
<dbReference type="EnsemblPlants" id="TuG1812G0400004026.01.T06">
    <property type="protein sequence ID" value="TuG1812G0400004026.01.T06"/>
    <property type="gene ID" value="TuG1812G0400004026.01"/>
</dbReference>
<keyword evidence="3" id="KW-1185">Reference proteome</keyword>
<dbReference type="Gramene" id="TuG1812G0400004026.01.T03">
    <property type="protein sequence ID" value="TuG1812G0400004026.01.T03"/>
    <property type="gene ID" value="TuG1812G0400004026.01"/>
</dbReference>
<dbReference type="Gramene" id="TuG1812G0400004026.01.T06">
    <property type="protein sequence ID" value="TuG1812G0400004026.01.T06"/>
    <property type="gene ID" value="TuG1812G0400004026.01"/>
</dbReference>
<evidence type="ECO:0000313" key="2">
    <source>
        <dbReference type="EnsemblPlants" id="TuG1812G0400004026.01.T03"/>
    </source>
</evidence>
<feature type="compositionally biased region" description="Basic and acidic residues" evidence="1">
    <location>
        <begin position="78"/>
        <end position="88"/>
    </location>
</feature>
<reference evidence="3" key="1">
    <citation type="journal article" date="2013" name="Nature">
        <title>Draft genome of the wheat A-genome progenitor Triticum urartu.</title>
        <authorList>
            <person name="Ling H.Q."/>
            <person name="Zhao S."/>
            <person name="Liu D."/>
            <person name="Wang J."/>
            <person name="Sun H."/>
            <person name="Zhang C."/>
            <person name="Fan H."/>
            <person name="Li D."/>
            <person name="Dong L."/>
            <person name="Tao Y."/>
            <person name="Gao C."/>
            <person name="Wu H."/>
            <person name="Li Y."/>
            <person name="Cui Y."/>
            <person name="Guo X."/>
            <person name="Zheng S."/>
            <person name="Wang B."/>
            <person name="Yu K."/>
            <person name="Liang Q."/>
            <person name="Yang W."/>
            <person name="Lou X."/>
            <person name="Chen J."/>
            <person name="Feng M."/>
            <person name="Jian J."/>
            <person name="Zhang X."/>
            <person name="Luo G."/>
            <person name="Jiang Y."/>
            <person name="Liu J."/>
            <person name="Wang Z."/>
            <person name="Sha Y."/>
            <person name="Zhang B."/>
            <person name="Wu H."/>
            <person name="Tang D."/>
            <person name="Shen Q."/>
            <person name="Xue P."/>
            <person name="Zou S."/>
            <person name="Wang X."/>
            <person name="Liu X."/>
            <person name="Wang F."/>
            <person name="Yang Y."/>
            <person name="An X."/>
            <person name="Dong Z."/>
            <person name="Zhang K."/>
            <person name="Zhang X."/>
            <person name="Luo M.C."/>
            <person name="Dvorak J."/>
            <person name="Tong Y."/>
            <person name="Wang J."/>
            <person name="Yang H."/>
            <person name="Li Z."/>
            <person name="Wang D."/>
            <person name="Zhang A."/>
            <person name="Wang J."/>
        </authorList>
    </citation>
    <scope>NUCLEOTIDE SEQUENCE</scope>
    <source>
        <strain evidence="3">cv. G1812</strain>
    </source>
</reference>
<dbReference type="EnsemblPlants" id="TuG1812G0400004026.01.T08">
    <property type="protein sequence ID" value="TuG1812G0400004026.01.T08"/>
    <property type="gene ID" value="TuG1812G0400004026.01"/>
</dbReference>
<protein>
    <submittedName>
        <fullName evidence="2">Uncharacterized protein</fullName>
    </submittedName>
</protein>
<feature type="compositionally biased region" description="Basic and acidic residues" evidence="1">
    <location>
        <begin position="26"/>
        <end position="35"/>
    </location>
</feature>
<dbReference type="EnsemblPlants" id="TuG1812G0400004026.01.T02">
    <property type="protein sequence ID" value="TuG1812G0400004026.01.T02"/>
    <property type="gene ID" value="TuG1812G0400004026.01"/>
</dbReference>
<feature type="region of interest" description="Disordered" evidence="1">
    <location>
        <begin position="1"/>
        <end position="162"/>
    </location>
</feature>
<accession>A0A8R7UAT0</accession>
<dbReference type="Proteomes" id="UP000015106">
    <property type="component" value="Chromosome 4"/>
</dbReference>
<dbReference type="EnsemblPlants" id="TuG1812G0400004026.01.T03">
    <property type="protein sequence ID" value="TuG1812G0400004026.01.T03"/>
    <property type="gene ID" value="TuG1812G0400004026.01"/>
</dbReference>
<feature type="compositionally biased region" description="Low complexity" evidence="1">
    <location>
        <begin position="1"/>
        <end position="20"/>
    </location>
</feature>
<dbReference type="Gramene" id="TuG1812G0400004026.01.T02">
    <property type="protein sequence ID" value="TuG1812G0400004026.01.T02"/>
    <property type="gene ID" value="TuG1812G0400004026.01"/>
</dbReference>
<feature type="compositionally biased region" description="Basic and acidic residues" evidence="1">
    <location>
        <begin position="132"/>
        <end position="143"/>
    </location>
</feature>
<sequence length="183" mass="19939">MCPAPSSLPLSPLTSLIPQSICPQDEQEHAMASDPRRRRRRTSPATGSSTTTTGSSCPASDLPVPGHPNLASSLGAQRDGHGRPITERRRPRWLPDARAPPAKDPPASRSPPRHPHLAGDLLQVWPPSKQYAETEAKDDRQLLEEDTSNQSGKLSSFSSGSNAKYCNDTYQRFYLVVQYSLGA</sequence>
<feature type="compositionally biased region" description="Low complexity" evidence="1">
    <location>
        <begin position="43"/>
        <end position="56"/>
    </location>
</feature>
<feature type="compositionally biased region" description="Low complexity" evidence="1">
    <location>
        <begin position="148"/>
        <end position="162"/>
    </location>
</feature>
<evidence type="ECO:0000256" key="1">
    <source>
        <dbReference type="SAM" id="MobiDB-lite"/>
    </source>
</evidence>
<dbReference type="AlphaFoldDB" id="A0A8R7UAT0"/>
<evidence type="ECO:0000313" key="3">
    <source>
        <dbReference type="Proteomes" id="UP000015106"/>
    </source>
</evidence>
<reference evidence="2" key="3">
    <citation type="submission" date="2022-06" db="UniProtKB">
        <authorList>
            <consortium name="EnsemblPlants"/>
        </authorList>
    </citation>
    <scope>IDENTIFICATION</scope>
</reference>
<organism evidence="2 3">
    <name type="scientific">Triticum urartu</name>
    <name type="common">Red wild einkorn</name>
    <name type="synonym">Crithodium urartu</name>
    <dbReference type="NCBI Taxonomy" id="4572"/>
    <lineage>
        <taxon>Eukaryota</taxon>
        <taxon>Viridiplantae</taxon>
        <taxon>Streptophyta</taxon>
        <taxon>Embryophyta</taxon>
        <taxon>Tracheophyta</taxon>
        <taxon>Spermatophyta</taxon>
        <taxon>Magnoliopsida</taxon>
        <taxon>Liliopsida</taxon>
        <taxon>Poales</taxon>
        <taxon>Poaceae</taxon>
        <taxon>BOP clade</taxon>
        <taxon>Pooideae</taxon>
        <taxon>Triticodae</taxon>
        <taxon>Triticeae</taxon>
        <taxon>Triticinae</taxon>
        <taxon>Triticum</taxon>
    </lineage>
</organism>
<dbReference type="Gramene" id="TuG1812G0400004026.01.T08">
    <property type="protein sequence ID" value="TuG1812G0400004026.01.T08"/>
    <property type="gene ID" value="TuG1812G0400004026.01"/>
</dbReference>
<proteinExistence type="predicted"/>